<reference evidence="1 2" key="1">
    <citation type="submission" date="2020-02" db="EMBL/GenBank/DDBJ databases">
        <title>Draft genome sequence of Haematococcus lacustris strain NIES-144.</title>
        <authorList>
            <person name="Morimoto D."/>
            <person name="Nakagawa S."/>
            <person name="Yoshida T."/>
            <person name="Sawayama S."/>
        </authorList>
    </citation>
    <scope>NUCLEOTIDE SEQUENCE [LARGE SCALE GENOMIC DNA]</scope>
    <source>
        <strain evidence="1 2">NIES-144</strain>
    </source>
</reference>
<protein>
    <submittedName>
        <fullName evidence="1">Uncharacterized protein</fullName>
    </submittedName>
</protein>
<keyword evidence="2" id="KW-1185">Reference proteome</keyword>
<evidence type="ECO:0000313" key="1">
    <source>
        <dbReference type="EMBL" id="GFH31468.1"/>
    </source>
</evidence>
<evidence type="ECO:0000313" key="2">
    <source>
        <dbReference type="Proteomes" id="UP000485058"/>
    </source>
</evidence>
<gene>
    <name evidence="1" type="ORF">HaLaN_30525</name>
</gene>
<organism evidence="1 2">
    <name type="scientific">Haematococcus lacustris</name>
    <name type="common">Green alga</name>
    <name type="synonym">Haematococcus pluvialis</name>
    <dbReference type="NCBI Taxonomy" id="44745"/>
    <lineage>
        <taxon>Eukaryota</taxon>
        <taxon>Viridiplantae</taxon>
        <taxon>Chlorophyta</taxon>
        <taxon>core chlorophytes</taxon>
        <taxon>Chlorophyceae</taxon>
        <taxon>CS clade</taxon>
        <taxon>Chlamydomonadales</taxon>
        <taxon>Haematococcaceae</taxon>
        <taxon>Haematococcus</taxon>
    </lineage>
</organism>
<dbReference type="EMBL" id="BLLF01005651">
    <property type="protein sequence ID" value="GFH31468.1"/>
    <property type="molecule type" value="Genomic_DNA"/>
</dbReference>
<proteinExistence type="predicted"/>
<name>A0A6A0AFN6_HAELA</name>
<comment type="caution">
    <text evidence="1">The sequence shown here is derived from an EMBL/GenBank/DDBJ whole genome shotgun (WGS) entry which is preliminary data.</text>
</comment>
<dbReference type="AlphaFoldDB" id="A0A6A0AFN6"/>
<feature type="non-terminal residue" evidence="1">
    <location>
        <position position="93"/>
    </location>
</feature>
<dbReference type="Proteomes" id="UP000485058">
    <property type="component" value="Unassembled WGS sequence"/>
</dbReference>
<sequence length="93" mass="9939">MQQPGLHPLPCPATAAAAPYRALRPPYLAAGCNACATVHEQQQQQQQCAAVHEQQQAAVQIAGSIRLLCMRNSSNSRPECMCCRASAAAVHEQ</sequence>
<accession>A0A6A0AFN6</accession>